<protein>
    <submittedName>
        <fullName evidence="3">EAL and HDOD domain-containing protein</fullName>
    </submittedName>
</protein>
<dbReference type="PANTHER" id="PTHR33525:SF4">
    <property type="entry name" value="CYCLIC DI-GMP PHOSPHODIESTERASE CDGJ"/>
    <property type="match status" value="1"/>
</dbReference>
<dbReference type="PROSITE" id="PS50883">
    <property type="entry name" value="EAL"/>
    <property type="match status" value="1"/>
</dbReference>
<dbReference type="PIRSF" id="PIRSF003180">
    <property type="entry name" value="DiGMPpdiest_YuxH"/>
    <property type="match status" value="1"/>
</dbReference>
<keyword evidence="4" id="KW-1185">Reference proteome</keyword>
<dbReference type="InterPro" id="IPR013976">
    <property type="entry name" value="HDOD"/>
</dbReference>
<feature type="domain" description="HDOD" evidence="2">
    <location>
        <begin position="195"/>
        <end position="377"/>
    </location>
</feature>
<accession>A0ABV5Z7S8</accession>
<dbReference type="Gene3D" id="3.20.20.450">
    <property type="entry name" value="EAL domain"/>
    <property type="match status" value="1"/>
</dbReference>
<evidence type="ECO:0000259" key="2">
    <source>
        <dbReference type="PROSITE" id="PS51833"/>
    </source>
</evidence>
<comment type="caution">
    <text evidence="3">The sequence shown here is derived from an EMBL/GenBank/DDBJ whole genome shotgun (WGS) entry which is preliminary data.</text>
</comment>
<dbReference type="Pfam" id="PF08668">
    <property type="entry name" value="HDOD"/>
    <property type="match status" value="1"/>
</dbReference>
<dbReference type="Proteomes" id="UP001589628">
    <property type="component" value="Unassembled WGS sequence"/>
</dbReference>
<evidence type="ECO:0000313" key="4">
    <source>
        <dbReference type="Proteomes" id="UP001589628"/>
    </source>
</evidence>
<name>A0ABV5Z7S8_9GAMM</name>
<dbReference type="SMART" id="SM00052">
    <property type="entry name" value="EAL"/>
    <property type="match status" value="1"/>
</dbReference>
<evidence type="ECO:0000259" key="1">
    <source>
        <dbReference type="PROSITE" id="PS50883"/>
    </source>
</evidence>
<dbReference type="RefSeq" id="WP_051527699.1">
    <property type="nucleotide sequence ID" value="NZ_JAUESS010000009.1"/>
</dbReference>
<dbReference type="SUPFAM" id="SSF109604">
    <property type="entry name" value="HD-domain/PDEase-like"/>
    <property type="match status" value="1"/>
</dbReference>
<dbReference type="PANTHER" id="PTHR33525">
    <property type="match status" value="1"/>
</dbReference>
<evidence type="ECO:0000313" key="3">
    <source>
        <dbReference type="EMBL" id="MFB9885339.1"/>
    </source>
</evidence>
<dbReference type="Pfam" id="PF00563">
    <property type="entry name" value="EAL"/>
    <property type="match status" value="1"/>
</dbReference>
<dbReference type="InterPro" id="IPR052340">
    <property type="entry name" value="RNase_Y/CdgJ"/>
</dbReference>
<dbReference type="PROSITE" id="PS51833">
    <property type="entry name" value="HDOD"/>
    <property type="match status" value="1"/>
</dbReference>
<feature type="domain" description="EAL" evidence="1">
    <location>
        <begin position="1"/>
        <end position="201"/>
    </location>
</feature>
<dbReference type="InterPro" id="IPR035919">
    <property type="entry name" value="EAL_sf"/>
</dbReference>
<dbReference type="EMBL" id="JBHLZN010000001">
    <property type="protein sequence ID" value="MFB9885339.1"/>
    <property type="molecule type" value="Genomic_DNA"/>
</dbReference>
<dbReference type="InterPro" id="IPR001633">
    <property type="entry name" value="EAL_dom"/>
</dbReference>
<sequence length="392" mass="44277">MARQAIFDTELNVVGYELLFRSEQEQSAALFADSNKATQDVLLNNFMAIWEQGERQLMPVYINVGQDFVLNRNIPDLPREDVVLELLEDIQGSDELLHAVAELKLQGYRLALDDFVYQPELEPLIRLAEVIKLDVMELGMEALAEQVKLLRPFNKVLLAEKVETQEEFEQCKALGFSRFQGYFLSRPILMRGKRMPPSNTIIMRVTQQLLADAEVADVEKAILQDPALTYKLLKLINSAQLARSQRITSVNQALNMLGRQALQKWLLLLLASSAEVPAEGVRIALIRARMMELLAEQAESPLAQQAFMVGILASLEMLYAIPLQELLVDLPLEDVILQGVHGKGELGQHLLLARAYEKMQWKLVERLGKPPLNPSQAYLQSVSWVTEIMAAF</sequence>
<proteinExistence type="predicted"/>
<organism evidence="3 4">
    <name type="scientific">Balneatrix alpica</name>
    <dbReference type="NCBI Taxonomy" id="75684"/>
    <lineage>
        <taxon>Bacteria</taxon>
        <taxon>Pseudomonadati</taxon>
        <taxon>Pseudomonadota</taxon>
        <taxon>Gammaproteobacteria</taxon>
        <taxon>Oceanospirillales</taxon>
        <taxon>Balneatrichaceae</taxon>
        <taxon>Balneatrix</taxon>
    </lineage>
</organism>
<dbReference type="SUPFAM" id="SSF141868">
    <property type="entry name" value="EAL domain-like"/>
    <property type="match status" value="1"/>
</dbReference>
<dbReference type="InterPro" id="IPR014408">
    <property type="entry name" value="dGMP_Pdiesterase_EAL/HD-GYP"/>
</dbReference>
<reference evidence="3 4" key="1">
    <citation type="submission" date="2024-09" db="EMBL/GenBank/DDBJ databases">
        <authorList>
            <person name="Sun Q."/>
            <person name="Mori K."/>
        </authorList>
    </citation>
    <scope>NUCLEOTIDE SEQUENCE [LARGE SCALE GENOMIC DNA]</scope>
    <source>
        <strain evidence="3 4">ATCC 51285</strain>
    </source>
</reference>
<dbReference type="Gene3D" id="1.10.3210.10">
    <property type="entry name" value="Hypothetical protein af1432"/>
    <property type="match status" value="1"/>
</dbReference>
<gene>
    <name evidence="3" type="ORF">ACFFLH_02775</name>
</gene>